<name>Q5Z6R4_ORYSJ</name>
<reference evidence="2" key="2">
    <citation type="submission" date="2002-03" db="EMBL/GenBank/DDBJ databases">
        <title>Oryza sativa nipponbare(GA3) genomic DNA, chromosome 6, BAC clone:OSJNBa0037N01.</title>
        <authorList>
            <person name="Sasaki T."/>
            <person name="Matsumoto T."/>
            <person name="Yamamoto K."/>
        </authorList>
    </citation>
    <scope>NUCLEOTIDE SEQUENCE</scope>
</reference>
<protein>
    <submittedName>
        <fullName evidence="2">Uncharacterized protein</fullName>
    </submittedName>
</protein>
<evidence type="ECO:0000313" key="2">
    <source>
        <dbReference type="EMBL" id="BAD54355.1"/>
    </source>
</evidence>
<dbReference type="Proteomes" id="UP000000763">
    <property type="component" value="Chromosome 6"/>
</dbReference>
<proteinExistence type="predicted"/>
<reference evidence="3" key="3">
    <citation type="journal article" date="2005" name="Nature">
        <title>The map-based sequence of the rice genome.</title>
        <authorList>
            <consortium name="International rice genome sequencing project (IRGSP)"/>
            <person name="Matsumoto T."/>
            <person name="Wu J."/>
            <person name="Kanamori H."/>
            <person name="Katayose Y."/>
            <person name="Fujisawa M."/>
            <person name="Namiki N."/>
            <person name="Mizuno H."/>
            <person name="Yamamoto K."/>
            <person name="Antonio B.A."/>
            <person name="Baba T."/>
            <person name="Sakata K."/>
            <person name="Nagamura Y."/>
            <person name="Aoki H."/>
            <person name="Arikawa K."/>
            <person name="Arita K."/>
            <person name="Bito T."/>
            <person name="Chiden Y."/>
            <person name="Fujitsuka N."/>
            <person name="Fukunaka R."/>
            <person name="Hamada M."/>
            <person name="Harada C."/>
            <person name="Hayashi A."/>
            <person name="Hijishita S."/>
            <person name="Honda M."/>
            <person name="Hosokawa S."/>
            <person name="Ichikawa Y."/>
            <person name="Idonuma A."/>
            <person name="Iijima M."/>
            <person name="Ikeda M."/>
            <person name="Ikeno M."/>
            <person name="Ito K."/>
            <person name="Ito S."/>
            <person name="Ito T."/>
            <person name="Ito Y."/>
            <person name="Ito Y."/>
            <person name="Iwabuchi A."/>
            <person name="Kamiya K."/>
            <person name="Karasawa W."/>
            <person name="Kurita K."/>
            <person name="Katagiri S."/>
            <person name="Kikuta A."/>
            <person name="Kobayashi H."/>
            <person name="Kobayashi N."/>
            <person name="Machita K."/>
            <person name="Maehara T."/>
            <person name="Masukawa M."/>
            <person name="Mizubayashi T."/>
            <person name="Mukai Y."/>
            <person name="Nagasaki H."/>
            <person name="Nagata Y."/>
            <person name="Naito S."/>
            <person name="Nakashima M."/>
            <person name="Nakama Y."/>
            <person name="Nakamichi Y."/>
            <person name="Nakamura M."/>
            <person name="Meguro A."/>
            <person name="Negishi M."/>
            <person name="Ohta I."/>
            <person name="Ohta T."/>
            <person name="Okamoto M."/>
            <person name="Ono N."/>
            <person name="Saji S."/>
            <person name="Sakaguchi M."/>
            <person name="Sakai K."/>
            <person name="Shibata M."/>
            <person name="Shimokawa T."/>
            <person name="Song J."/>
            <person name="Takazaki Y."/>
            <person name="Terasawa K."/>
            <person name="Tsugane M."/>
            <person name="Tsuji K."/>
            <person name="Ueda S."/>
            <person name="Waki K."/>
            <person name="Yamagata H."/>
            <person name="Yamamoto M."/>
            <person name="Yamamoto S."/>
            <person name="Yamane H."/>
            <person name="Yoshiki S."/>
            <person name="Yoshihara R."/>
            <person name="Yukawa K."/>
            <person name="Zhong H."/>
            <person name="Yano M."/>
            <person name="Yuan Q."/>
            <person name="Ouyang S."/>
            <person name="Liu J."/>
            <person name="Jones K.M."/>
            <person name="Gansberger K."/>
            <person name="Moffat K."/>
            <person name="Hill J."/>
            <person name="Bera J."/>
            <person name="Fadrosh D."/>
            <person name="Jin S."/>
            <person name="Johri S."/>
            <person name="Kim M."/>
            <person name="Overton L."/>
            <person name="Reardon M."/>
            <person name="Tsitrin T."/>
            <person name="Vuong H."/>
            <person name="Weaver B."/>
            <person name="Ciecko A."/>
            <person name="Tallon L."/>
            <person name="Jackson J."/>
            <person name="Pai G."/>
            <person name="Aken S.V."/>
            <person name="Utterback T."/>
            <person name="Reidmuller S."/>
            <person name="Feldblyum T."/>
            <person name="Hsiao J."/>
            <person name="Zismann V."/>
            <person name="Iobst S."/>
            <person name="de Vazeille A.R."/>
            <person name="Buell C.R."/>
            <person name="Ying K."/>
            <person name="Li Y."/>
            <person name="Lu T."/>
            <person name="Huang Y."/>
            <person name="Zhao Q."/>
            <person name="Feng Q."/>
            <person name="Zhang L."/>
            <person name="Zhu J."/>
            <person name="Weng Q."/>
            <person name="Mu J."/>
            <person name="Lu Y."/>
            <person name="Fan D."/>
            <person name="Liu Y."/>
            <person name="Guan J."/>
            <person name="Zhang Y."/>
            <person name="Yu S."/>
            <person name="Liu X."/>
            <person name="Zhang Y."/>
            <person name="Hong G."/>
            <person name="Han B."/>
            <person name="Choisne N."/>
            <person name="Demange N."/>
            <person name="Orjeda G."/>
            <person name="Samain S."/>
            <person name="Cattolico L."/>
            <person name="Pelletier E."/>
            <person name="Couloux A."/>
            <person name="Segurens B."/>
            <person name="Wincker P."/>
            <person name="D'Hont A."/>
            <person name="Scarpelli C."/>
            <person name="Weissenbach J."/>
            <person name="Salanoubat M."/>
            <person name="Quetier F."/>
            <person name="Yu Y."/>
            <person name="Kim H.R."/>
            <person name="Rambo T."/>
            <person name="Currie J."/>
            <person name="Collura K."/>
            <person name="Luo M."/>
            <person name="Yang T."/>
            <person name="Ammiraju J.S.S."/>
            <person name="Engler F."/>
            <person name="Soderlund C."/>
            <person name="Wing R.A."/>
            <person name="Palmer L.E."/>
            <person name="de la Bastide M."/>
            <person name="Spiegel L."/>
            <person name="Nascimento L."/>
            <person name="Zutavern T."/>
            <person name="O'Shaughnessy A."/>
            <person name="Dike S."/>
            <person name="Dedhia N."/>
            <person name="Preston R."/>
            <person name="Balija V."/>
            <person name="McCombie W.R."/>
            <person name="Chow T."/>
            <person name="Chen H."/>
            <person name="Chung M."/>
            <person name="Chen C."/>
            <person name="Shaw J."/>
            <person name="Wu H."/>
            <person name="Hsiao K."/>
            <person name="Chao Y."/>
            <person name="Chu M."/>
            <person name="Cheng C."/>
            <person name="Hour A."/>
            <person name="Lee P."/>
            <person name="Lin S."/>
            <person name="Lin Y."/>
            <person name="Liou J."/>
            <person name="Liu S."/>
            <person name="Hsing Y."/>
            <person name="Raghuvanshi S."/>
            <person name="Mohanty A."/>
            <person name="Bharti A.K."/>
            <person name="Gaur A."/>
            <person name="Gupta V."/>
            <person name="Kumar D."/>
            <person name="Ravi V."/>
            <person name="Vij S."/>
            <person name="Kapur A."/>
            <person name="Khurana P."/>
            <person name="Khurana P."/>
            <person name="Khurana J.P."/>
            <person name="Tyagi A.K."/>
            <person name="Gaikwad K."/>
            <person name="Singh A."/>
            <person name="Dalal V."/>
            <person name="Srivastava S."/>
            <person name="Dixit A."/>
            <person name="Pal A.K."/>
            <person name="Ghazi I.A."/>
            <person name="Yadav M."/>
            <person name="Pandit A."/>
            <person name="Bhargava A."/>
            <person name="Sureshbabu K."/>
            <person name="Batra K."/>
            <person name="Sharma T.R."/>
            <person name="Mohapatra T."/>
            <person name="Singh N.K."/>
            <person name="Messing J."/>
            <person name="Nelson A.B."/>
            <person name="Fuks G."/>
            <person name="Kavchok S."/>
            <person name="Keizer G."/>
            <person name="Linton E."/>
            <person name="Llaca V."/>
            <person name="Song R."/>
            <person name="Tanyolac B."/>
            <person name="Young S."/>
            <person name="Ho-Il K."/>
            <person name="Hahn J.H."/>
            <person name="Sangsakoo G."/>
            <person name="Vanavichit A."/>
            <person name="de Mattos Luiz.A.T."/>
            <person name="Zimmer P.D."/>
            <person name="Malone G."/>
            <person name="Dellagostin O."/>
            <person name="de Oliveira A.C."/>
            <person name="Bevan M."/>
            <person name="Bancroft I."/>
            <person name="Minx P."/>
            <person name="Cordum H."/>
            <person name="Wilson R."/>
            <person name="Cheng Z."/>
            <person name="Jin W."/>
            <person name="Jiang J."/>
            <person name="Leong S.A."/>
            <person name="Iwama H."/>
            <person name="Gojobori T."/>
            <person name="Itoh T."/>
            <person name="Niimura Y."/>
            <person name="Fujii Y."/>
            <person name="Habara T."/>
            <person name="Sakai H."/>
            <person name="Sato Y."/>
            <person name="Wilson G."/>
            <person name="Kumar K."/>
            <person name="McCouch S."/>
            <person name="Juretic N."/>
            <person name="Hoen D."/>
            <person name="Wright S."/>
            <person name="Bruskiewich R."/>
            <person name="Bureau T."/>
            <person name="Miyao A."/>
            <person name="Hirochika H."/>
            <person name="Nishikawa T."/>
            <person name="Kadowaki K."/>
            <person name="Sugiura M."/>
            <person name="Burr B."/>
            <person name="Sasaki T."/>
        </authorList>
    </citation>
    <scope>NUCLEOTIDE SEQUENCE [LARGE SCALE GENOMIC DNA]</scope>
    <source>
        <strain evidence="3">cv. Nipponbare</strain>
    </source>
</reference>
<dbReference type="AlphaFoldDB" id="Q5Z6R4"/>
<organism evidence="2 3">
    <name type="scientific">Oryza sativa subsp. japonica</name>
    <name type="common">Rice</name>
    <dbReference type="NCBI Taxonomy" id="39947"/>
    <lineage>
        <taxon>Eukaryota</taxon>
        <taxon>Viridiplantae</taxon>
        <taxon>Streptophyta</taxon>
        <taxon>Embryophyta</taxon>
        <taxon>Tracheophyta</taxon>
        <taxon>Spermatophyta</taxon>
        <taxon>Magnoliopsida</taxon>
        <taxon>Liliopsida</taxon>
        <taxon>Poales</taxon>
        <taxon>Poaceae</taxon>
        <taxon>BOP clade</taxon>
        <taxon>Oryzoideae</taxon>
        <taxon>Oryzeae</taxon>
        <taxon>Oryzinae</taxon>
        <taxon>Oryza</taxon>
        <taxon>Oryza sativa</taxon>
    </lineage>
</organism>
<gene>
    <name evidence="2" type="ORF">OSJNBa0037N01.29</name>
    <name evidence="1" type="ORF">P0031A09.48</name>
</gene>
<dbReference type="EMBL" id="AP004993">
    <property type="protein sequence ID" value="BAD54355.1"/>
    <property type="molecule type" value="Genomic_DNA"/>
</dbReference>
<accession>Q5Z6R4</accession>
<sequence length="72" mass="7409">MAIVQDIGGRVVMVDGDRRWRGYGRRAVTLGGAVGNGRRGEPATSNFEPATEIGGCVADGMGCGGGRGTRRS</sequence>
<reference evidence="3" key="4">
    <citation type="journal article" date="2008" name="Nucleic Acids Res.">
        <title>The rice annotation project database (RAP-DB): 2008 update.</title>
        <authorList>
            <consortium name="The rice annotation project (RAP)"/>
        </authorList>
    </citation>
    <scope>GENOME REANNOTATION</scope>
    <source>
        <strain evidence="3">cv. Nipponbare</strain>
    </source>
</reference>
<dbReference type="EMBL" id="AP004630">
    <property type="protein sequence ID" value="BAD54093.1"/>
    <property type="molecule type" value="Genomic_DNA"/>
</dbReference>
<reference evidence="1" key="1">
    <citation type="submission" date="2002-01" db="EMBL/GenBank/DDBJ databases">
        <title>Oryza sativa nipponbare(GA3) genomic DNA, chromosome 6, PAC clone:P0031A09.</title>
        <authorList>
            <person name="Sasaki T."/>
            <person name="Matsumoto T."/>
            <person name="Yamamoto K."/>
        </authorList>
    </citation>
    <scope>NUCLEOTIDE SEQUENCE</scope>
</reference>
<evidence type="ECO:0000313" key="1">
    <source>
        <dbReference type="EMBL" id="BAD54093.1"/>
    </source>
</evidence>
<evidence type="ECO:0000313" key="3">
    <source>
        <dbReference type="Proteomes" id="UP000000763"/>
    </source>
</evidence>